<reference evidence="1 2" key="1">
    <citation type="submission" date="2022-01" db="EMBL/GenBank/DDBJ databases">
        <title>Whole genome-based taxonomy of the Shewanellaceae.</title>
        <authorList>
            <person name="Martin-Rodriguez A.J."/>
        </authorList>
    </citation>
    <scope>NUCLEOTIDE SEQUENCE [LARGE SCALE GENOMIC DNA]</scope>
    <source>
        <strain evidence="1 2">DSM 17177</strain>
    </source>
</reference>
<evidence type="ECO:0000313" key="1">
    <source>
        <dbReference type="EMBL" id="MCL1126373.1"/>
    </source>
</evidence>
<accession>A0ABT0LFC7</accession>
<protein>
    <submittedName>
        <fullName evidence="1">Uncharacterized protein</fullName>
    </submittedName>
</protein>
<comment type="caution">
    <text evidence="1">The sequence shown here is derived from an EMBL/GenBank/DDBJ whole genome shotgun (WGS) entry which is preliminary data.</text>
</comment>
<dbReference type="EMBL" id="JAKIKS010000085">
    <property type="protein sequence ID" value="MCL1126373.1"/>
    <property type="molecule type" value="Genomic_DNA"/>
</dbReference>
<keyword evidence="2" id="KW-1185">Reference proteome</keyword>
<evidence type="ECO:0000313" key="2">
    <source>
        <dbReference type="Proteomes" id="UP001203423"/>
    </source>
</evidence>
<dbReference type="Proteomes" id="UP001203423">
    <property type="component" value="Unassembled WGS sequence"/>
</dbReference>
<organism evidence="1 2">
    <name type="scientific">Shewanella surugensis</name>
    <dbReference type="NCBI Taxonomy" id="212020"/>
    <lineage>
        <taxon>Bacteria</taxon>
        <taxon>Pseudomonadati</taxon>
        <taxon>Pseudomonadota</taxon>
        <taxon>Gammaproteobacteria</taxon>
        <taxon>Alteromonadales</taxon>
        <taxon>Shewanellaceae</taxon>
        <taxon>Shewanella</taxon>
    </lineage>
</organism>
<proteinExistence type="predicted"/>
<gene>
    <name evidence="1" type="ORF">L2764_18255</name>
</gene>
<sequence>MSQDSFYIGKKDGSPGLGVSLSNKAEVFREANAFCEQKGLEVKILRETVTPAAPARLGSTELEFKCVQIGGAATALRKEPDTVVEIRNH</sequence>
<name>A0ABT0LFC7_9GAMM</name>
<dbReference type="RefSeq" id="WP_248941762.1">
    <property type="nucleotide sequence ID" value="NZ_JAKIKS010000085.1"/>
</dbReference>